<dbReference type="EMBL" id="CADEAL010002080">
    <property type="protein sequence ID" value="CAB1437874.1"/>
    <property type="molecule type" value="Genomic_DNA"/>
</dbReference>
<evidence type="ECO:0000313" key="2">
    <source>
        <dbReference type="EMBL" id="CAB1437874.1"/>
    </source>
</evidence>
<gene>
    <name evidence="2" type="ORF">PLEPLA_LOCUS25866</name>
</gene>
<feature type="compositionally biased region" description="Low complexity" evidence="1">
    <location>
        <begin position="64"/>
        <end position="87"/>
    </location>
</feature>
<name>A0A9N7UWW2_PLEPL</name>
<keyword evidence="3" id="KW-1185">Reference proteome</keyword>
<proteinExistence type="predicted"/>
<feature type="region of interest" description="Disordered" evidence="1">
    <location>
        <begin position="18"/>
        <end position="37"/>
    </location>
</feature>
<comment type="caution">
    <text evidence="2">The sequence shown here is derived from an EMBL/GenBank/DDBJ whole genome shotgun (WGS) entry which is preliminary data.</text>
</comment>
<sequence>MSLYDGVCHRGLRACTGARTRKGGRQRRSSASSPVVLPPRRRSAFAALLRSLPPFLSRFRAQRLASPHLASSSSSSSLSPHISLPLPSRMPQPRTPGQASRQMVAPSAATPDTGHSGKAHGSVAL</sequence>
<feature type="compositionally biased region" description="Basic residues" evidence="1">
    <location>
        <begin position="19"/>
        <end position="28"/>
    </location>
</feature>
<feature type="region of interest" description="Disordered" evidence="1">
    <location>
        <begin position="64"/>
        <end position="125"/>
    </location>
</feature>
<evidence type="ECO:0000256" key="1">
    <source>
        <dbReference type="SAM" id="MobiDB-lite"/>
    </source>
</evidence>
<dbReference type="AlphaFoldDB" id="A0A9N7UWW2"/>
<protein>
    <submittedName>
        <fullName evidence="2">Uncharacterized protein</fullName>
    </submittedName>
</protein>
<organism evidence="2 3">
    <name type="scientific">Pleuronectes platessa</name>
    <name type="common">European plaice</name>
    <dbReference type="NCBI Taxonomy" id="8262"/>
    <lineage>
        <taxon>Eukaryota</taxon>
        <taxon>Metazoa</taxon>
        <taxon>Chordata</taxon>
        <taxon>Craniata</taxon>
        <taxon>Vertebrata</taxon>
        <taxon>Euteleostomi</taxon>
        <taxon>Actinopterygii</taxon>
        <taxon>Neopterygii</taxon>
        <taxon>Teleostei</taxon>
        <taxon>Neoteleostei</taxon>
        <taxon>Acanthomorphata</taxon>
        <taxon>Carangaria</taxon>
        <taxon>Pleuronectiformes</taxon>
        <taxon>Pleuronectoidei</taxon>
        <taxon>Pleuronectidae</taxon>
        <taxon>Pleuronectes</taxon>
    </lineage>
</organism>
<accession>A0A9N7UWW2</accession>
<evidence type="ECO:0000313" key="3">
    <source>
        <dbReference type="Proteomes" id="UP001153269"/>
    </source>
</evidence>
<dbReference type="Proteomes" id="UP001153269">
    <property type="component" value="Unassembled WGS sequence"/>
</dbReference>
<reference evidence="2" key="1">
    <citation type="submission" date="2020-03" db="EMBL/GenBank/DDBJ databases">
        <authorList>
            <person name="Weist P."/>
        </authorList>
    </citation>
    <scope>NUCLEOTIDE SEQUENCE</scope>
</reference>